<dbReference type="OrthoDB" id="461843at2"/>
<proteinExistence type="predicted"/>
<dbReference type="EMBL" id="DS989866">
    <property type="protein sequence ID" value="EDX72174.1"/>
    <property type="molecule type" value="Genomic_DNA"/>
</dbReference>
<keyword evidence="2" id="KW-1185">Reference proteome</keyword>
<dbReference type="RefSeq" id="WP_006104700.1">
    <property type="nucleotide sequence ID" value="NZ_DS989866.1"/>
</dbReference>
<name>B4W0U8_9CYAN</name>
<dbReference type="eggNOG" id="ENOG50331RG">
    <property type="taxonomic scope" value="Bacteria"/>
</dbReference>
<reference evidence="1 2" key="1">
    <citation type="submission" date="2008-07" db="EMBL/GenBank/DDBJ databases">
        <authorList>
            <person name="Tandeau de Marsac N."/>
            <person name="Ferriera S."/>
            <person name="Johnson J."/>
            <person name="Kravitz S."/>
            <person name="Beeson K."/>
            <person name="Sutton G."/>
            <person name="Rogers Y.-H."/>
            <person name="Friedman R."/>
            <person name="Frazier M."/>
            <person name="Venter J.C."/>
        </authorList>
    </citation>
    <scope>NUCLEOTIDE SEQUENCE [LARGE SCALE GENOMIC DNA]</scope>
    <source>
        <strain evidence="1 2">PCC 7420</strain>
    </source>
</reference>
<sequence length="119" mass="13593">MKDWNALRERYLKDDLSARLGGLAANLARIKSLVQRGASSNTVEYLMRESKFFIEWTAMDAGIEKAADLVELQVQLARWQFGWSNIWADDGQRMNVAEQAKIWSDRVLEMSGLLSEPIT</sequence>
<evidence type="ECO:0000313" key="2">
    <source>
        <dbReference type="Proteomes" id="UP000003835"/>
    </source>
</evidence>
<evidence type="ECO:0000313" key="1">
    <source>
        <dbReference type="EMBL" id="EDX72174.1"/>
    </source>
</evidence>
<accession>B4W0U8</accession>
<dbReference type="AlphaFoldDB" id="B4W0U8"/>
<dbReference type="HOGENOM" id="CLU_166659_0_0_3"/>
<protein>
    <submittedName>
        <fullName evidence="1">Uncharacterized protein</fullName>
    </submittedName>
</protein>
<dbReference type="Proteomes" id="UP000003835">
    <property type="component" value="Unassembled WGS sequence"/>
</dbReference>
<gene>
    <name evidence="1" type="ORF">MC7420_8266</name>
</gene>
<organism evidence="1 2">
    <name type="scientific">Coleofasciculus chthonoplastes PCC 7420</name>
    <dbReference type="NCBI Taxonomy" id="118168"/>
    <lineage>
        <taxon>Bacteria</taxon>
        <taxon>Bacillati</taxon>
        <taxon>Cyanobacteriota</taxon>
        <taxon>Cyanophyceae</taxon>
        <taxon>Coleofasciculales</taxon>
        <taxon>Coleofasciculaceae</taxon>
        <taxon>Coleofasciculus</taxon>
    </lineage>
</organism>